<dbReference type="EMBL" id="CH476598">
    <property type="protein sequence ID" value="EAU35404.1"/>
    <property type="molecule type" value="Genomic_DNA"/>
</dbReference>
<accession>Q0CRT2</accession>
<dbReference type="OrthoDB" id="270167at2759"/>
<sequence>MTSHVRLVQRLQTSSIPTLPSILCLLTSSILLLSDTSEGDTERHNHLYSCTKGVFSLIVAAGEQSLEFVQAGILVSLYGHLRGFSNSAYLTIGSTLRVAHLLGLGRIQRDDTVKLERVFIWLGAEVVDRYIKADFASSGDVEVEYLDTADLLQAHLEWRSQTSRKDLGIDGQDTLTNNLYNAFYHEAEAASRLHQVSSFVKHNHGKELVCYERAVELDRDITALFLGIKSQEKVNLETKCAGGLTTCLSLGACQSPFVDISIANLQQMIEYAASLSKAVCEAGSQDALNATSRPPSFIIMLFNAELARKFLVQSGHINQSNFSQDVFLQPLKKLNYRSGLASKHFQGIRP</sequence>
<dbReference type="AlphaFoldDB" id="Q0CRT2"/>
<dbReference type="HOGENOM" id="CLU_792219_0_0_1"/>
<evidence type="ECO:0000313" key="1">
    <source>
        <dbReference type="EMBL" id="EAU35404.1"/>
    </source>
</evidence>
<evidence type="ECO:0008006" key="3">
    <source>
        <dbReference type="Google" id="ProtNLM"/>
    </source>
</evidence>
<dbReference type="GeneID" id="4318136"/>
<proteinExistence type="predicted"/>
<dbReference type="Proteomes" id="UP000007963">
    <property type="component" value="Unassembled WGS sequence"/>
</dbReference>
<reference evidence="2" key="1">
    <citation type="submission" date="2005-09" db="EMBL/GenBank/DDBJ databases">
        <title>Annotation of the Aspergillus terreus NIH2624 genome.</title>
        <authorList>
            <person name="Birren B.W."/>
            <person name="Lander E.S."/>
            <person name="Galagan J.E."/>
            <person name="Nusbaum C."/>
            <person name="Devon K."/>
            <person name="Henn M."/>
            <person name="Ma L.-J."/>
            <person name="Jaffe D.B."/>
            <person name="Butler J."/>
            <person name="Alvarez P."/>
            <person name="Gnerre S."/>
            <person name="Grabherr M."/>
            <person name="Kleber M."/>
            <person name="Mauceli E.W."/>
            <person name="Brockman W."/>
            <person name="Rounsley S."/>
            <person name="Young S.K."/>
            <person name="LaButti K."/>
            <person name="Pushparaj V."/>
            <person name="DeCaprio D."/>
            <person name="Crawford M."/>
            <person name="Koehrsen M."/>
            <person name="Engels R."/>
            <person name="Montgomery P."/>
            <person name="Pearson M."/>
            <person name="Howarth C."/>
            <person name="Larson L."/>
            <person name="Luoma S."/>
            <person name="White J."/>
            <person name="Alvarado L."/>
            <person name="Kodira C.D."/>
            <person name="Zeng Q."/>
            <person name="Oleary S."/>
            <person name="Yandava C."/>
            <person name="Denning D.W."/>
            <person name="Nierman W.C."/>
            <person name="Milne T."/>
            <person name="Madden K."/>
        </authorList>
    </citation>
    <scope>NUCLEOTIDE SEQUENCE [LARGE SCALE GENOMIC DNA]</scope>
    <source>
        <strain evidence="2">NIH 2624 / FGSC A1156</strain>
    </source>
</reference>
<name>Q0CRT2_ASPTN</name>
<protein>
    <recommendedName>
        <fullName evidence="3">Transcription factor domain-containing protein</fullName>
    </recommendedName>
</protein>
<gene>
    <name evidence="1" type="ORF">ATEG_03602</name>
</gene>
<dbReference type="CDD" id="cd12148">
    <property type="entry name" value="fungal_TF_MHR"/>
    <property type="match status" value="1"/>
</dbReference>
<evidence type="ECO:0000313" key="2">
    <source>
        <dbReference type="Proteomes" id="UP000007963"/>
    </source>
</evidence>
<dbReference type="RefSeq" id="XP_001212780.1">
    <property type="nucleotide sequence ID" value="XM_001212780.1"/>
</dbReference>
<dbReference type="VEuPathDB" id="FungiDB:ATEG_03602"/>
<organism evidence="1 2">
    <name type="scientific">Aspergillus terreus (strain NIH 2624 / FGSC A1156)</name>
    <dbReference type="NCBI Taxonomy" id="341663"/>
    <lineage>
        <taxon>Eukaryota</taxon>
        <taxon>Fungi</taxon>
        <taxon>Dikarya</taxon>
        <taxon>Ascomycota</taxon>
        <taxon>Pezizomycotina</taxon>
        <taxon>Eurotiomycetes</taxon>
        <taxon>Eurotiomycetidae</taxon>
        <taxon>Eurotiales</taxon>
        <taxon>Aspergillaceae</taxon>
        <taxon>Aspergillus</taxon>
        <taxon>Aspergillus subgen. Circumdati</taxon>
    </lineage>
</organism>